<protein>
    <submittedName>
        <fullName evidence="3">AIPR family protein</fullName>
    </submittedName>
</protein>
<dbReference type="InterPro" id="IPR018891">
    <property type="entry name" value="AIPR_C"/>
</dbReference>
<accession>A0ABX1V514</accession>
<dbReference type="Proteomes" id="UP000546536">
    <property type="component" value="Unassembled WGS sequence"/>
</dbReference>
<evidence type="ECO:0000313" key="4">
    <source>
        <dbReference type="Proteomes" id="UP000546536"/>
    </source>
</evidence>
<comment type="caution">
    <text evidence="3">The sequence shown here is derived from an EMBL/GenBank/DDBJ whole genome shotgun (WGS) entry which is preliminary data.</text>
</comment>
<evidence type="ECO:0000259" key="2">
    <source>
        <dbReference type="Pfam" id="PF22879"/>
    </source>
</evidence>
<dbReference type="Pfam" id="PF10592">
    <property type="entry name" value="AIPR"/>
    <property type="match status" value="1"/>
</dbReference>
<dbReference type="EMBL" id="JABERG010000017">
    <property type="protein sequence ID" value="NNH88695.1"/>
    <property type="molecule type" value="Genomic_DNA"/>
</dbReference>
<organism evidence="3 4">
    <name type="scientific">Acinetobacter terrae</name>
    <dbReference type="NCBI Taxonomy" id="2731247"/>
    <lineage>
        <taxon>Bacteria</taxon>
        <taxon>Pseudomonadati</taxon>
        <taxon>Pseudomonadota</taxon>
        <taxon>Gammaproteobacteria</taxon>
        <taxon>Moraxellales</taxon>
        <taxon>Moraxellaceae</taxon>
        <taxon>Acinetobacter</taxon>
        <taxon>Acinetobacter Taxon 24</taxon>
    </lineage>
</organism>
<dbReference type="Pfam" id="PF22879">
    <property type="entry name" value="AIPR_N"/>
    <property type="match status" value="1"/>
</dbReference>
<keyword evidence="4" id="KW-1185">Reference proteome</keyword>
<dbReference type="InterPro" id="IPR055101">
    <property type="entry name" value="AIPR_N"/>
</dbReference>
<evidence type="ECO:0000259" key="1">
    <source>
        <dbReference type="Pfam" id="PF10592"/>
    </source>
</evidence>
<feature type="domain" description="Abortive infection phage resistance protein N-terminal" evidence="2">
    <location>
        <begin position="30"/>
        <end position="184"/>
    </location>
</feature>
<gene>
    <name evidence="3" type="ORF">HLH13_13445</name>
</gene>
<name>A0ABX1V514_9GAMM</name>
<sequence>MSLSTNFFNTLKKDVAVSAAAFNIYSIEAFISEYIHELIEIGDIPDFQLCENTNHVGSKGAYINGFNIDTNDNTEAVTLNLVVTDYDQRLDLETLTQTEASLWFKRLLKFFKESYSNEFYDKLDPSTEVYRLSECIDVYKDSIEEVNLFFLSERQISASFKEIKREEFEGINIKYHLWDISRLEKLRSSNSSREALEIDFVKKYQSPLDCLHAHLGDTALPSYLVICPGDILADLYNDYGARLLEQNVRSFLQAKGGVNKGIRNTILHEPEYFFSYNNGITATASDIEIIYKEGHSCISRIVDLQIVNGGQTTASLAKAKIKDKADLSKIFVQMKLTIVSDNQSEKIIPKISEYANTQNKVNVSDLSANHPYHIKIEELSRKLWAPPTKIVVRDSGWFYERSRGQYNEMLASGNRNLLKIKYPKTQLFTKTDLAKYMMIWDNPEPKWVNMGAQKNFAKFSEYISKNWKKMETEGKVNDYYFKKIVARAIIFKQTEKLVSVQAWYTNGYRANIVIYTLAYLSHFLKKNSKKIDYLKLWKEQCLSVNFENVLVELTREINNILVSPNQSRSTNNISEWAKKDACWGTIIAQSEKLDTFITSEFIKELIDKEKAELIVDEANHKQKIADAISIQNTINSIDKYFWREFLQYLEKEHQVGFKEKGILKAAGLKIKDLSSKQCFVLDRLLEDYRDDFEKFQLKNKESLMSDI</sequence>
<proteinExistence type="predicted"/>
<feature type="domain" description="Abortive phage infection protein C-terminal" evidence="1">
    <location>
        <begin position="244"/>
        <end position="564"/>
    </location>
</feature>
<reference evidence="3 4" key="1">
    <citation type="submission" date="2020-04" db="EMBL/GenBank/DDBJ databases">
        <title>Acinetobacter Taxon 24.</title>
        <authorList>
            <person name="Nemec A."/>
            <person name="Radolfova-Krizova L."/>
            <person name="Higgins P.G."/>
            <person name="Spanelova P."/>
        </authorList>
    </citation>
    <scope>NUCLEOTIDE SEQUENCE [LARGE SCALE GENOMIC DNA]</scope>
    <source>
        <strain evidence="3 4">ANC 4279</strain>
    </source>
</reference>
<evidence type="ECO:0000313" key="3">
    <source>
        <dbReference type="EMBL" id="NNH88695.1"/>
    </source>
</evidence>
<dbReference type="RefSeq" id="WP_171544962.1">
    <property type="nucleotide sequence ID" value="NZ_JABERG010000017.1"/>
</dbReference>